<comment type="caution">
    <text evidence="1">The sequence shown here is derived from an EMBL/GenBank/DDBJ whole genome shotgun (WGS) entry which is preliminary data.</text>
</comment>
<organism evidence="1 2">
    <name type="scientific">Campylobacter novaezeelandiae</name>
    <dbReference type="NCBI Taxonomy" id="2267891"/>
    <lineage>
        <taxon>Bacteria</taxon>
        <taxon>Pseudomonadati</taxon>
        <taxon>Campylobacterota</taxon>
        <taxon>Epsilonproteobacteria</taxon>
        <taxon>Campylobacterales</taxon>
        <taxon>Campylobacteraceae</taxon>
        <taxon>Campylobacter</taxon>
    </lineage>
</organism>
<keyword evidence="2" id="KW-1185">Reference proteome</keyword>
<dbReference type="InterPro" id="IPR010263">
    <property type="entry name" value="T6SS_TssK"/>
</dbReference>
<dbReference type="NCBIfam" id="TIGR03353">
    <property type="entry name" value="VI_chp_4"/>
    <property type="match status" value="1"/>
</dbReference>
<dbReference type="RefSeq" id="WP_131186944.1">
    <property type="nucleotide sequence ID" value="NZ_QPGR01000022.1"/>
</dbReference>
<protein>
    <submittedName>
        <fullName evidence="1">Type VI secretion system baseplate subunit TssK</fullName>
    </submittedName>
</protein>
<gene>
    <name evidence="1" type="primary">tssK</name>
    <name evidence="1" type="ORF">DU473_07905</name>
</gene>
<dbReference type="PANTHER" id="PTHR35566">
    <property type="entry name" value="BLR3599 PROTEIN"/>
    <property type="match status" value="1"/>
</dbReference>
<accession>A0A4Q9JSH2</accession>
<evidence type="ECO:0000313" key="2">
    <source>
        <dbReference type="Proteomes" id="UP000292583"/>
    </source>
</evidence>
<sequence>MADKLKVVWFNGLSIDKIHFEQQERYIERNINTKTIHLFNALYGIIDLEFDKEMLEFGRIALKKVSGIARDGSIFDAPMQDILPEPLELDFNTLNSPIIVLKTSLTNEALADVALNNDLELKYKTIRSIIASKVYDGNNEFKDFEEDEDIKNSTFAQDKMNIALASLRLKLGVLGNANANELEIPICKIKNISAHKKIELDENFIPTCLNLNKINIIKSFLNQILYTINQHKITFKNVFKGIDKTKNTLDFSTYLTLNLLKKWYLIFSYINNKEKIHPEFLYEKLIEFQGELYALSNEEELEFIAYNHDDLSSTFILLINHIRVLFSKITSPKYSIAKLVNNGNGFYDLLFDNDSILEQAELYLAVHSSVGYEYLLRNFKTQSKIYTQSKIKEIVATQLKGLNIEQIPNIPSNIPYLNGYIYYKLDKEDKLFKDFKGENVISIYLTNNIKEADIKMWALF</sequence>
<dbReference type="OrthoDB" id="9775333at2"/>
<reference evidence="1 2" key="1">
    <citation type="submission" date="2018-07" db="EMBL/GenBank/DDBJ databases">
        <title>Campylobacter zealandensis sp. nov., isolated from birds and water in New Zealand.</title>
        <authorList>
            <person name="Wilkinson D.A."/>
            <person name="Biggs P.J."/>
            <person name="French N.P."/>
            <person name="Midwinter A.C."/>
        </authorList>
    </citation>
    <scope>NUCLEOTIDE SEQUENCE [LARGE SCALE GENOMIC DNA]</scope>
    <source>
        <strain evidence="1 2">B423b</strain>
    </source>
</reference>
<dbReference type="EMBL" id="QPGR01000022">
    <property type="protein sequence ID" value="TBR78609.1"/>
    <property type="molecule type" value="Genomic_DNA"/>
</dbReference>
<proteinExistence type="predicted"/>
<dbReference type="Proteomes" id="UP000292583">
    <property type="component" value="Unassembled WGS sequence"/>
</dbReference>
<name>A0A4Q9JSH2_9BACT</name>
<dbReference type="AlphaFoldDB" id="A0A4Q9JSH2"/>
<dbReference type="Pfam" id="PF05936">
    <property type="entry name" value="T6SS_VasE"/>
    <property type="match status" value="1"/>
</dbReference>
<evidence type="ECO:0000313" key="1">
    <source>
        <dbReference type="EMBL" id="TBR78609.1"/>
    </source>
</evidence>
<dbReference type="PANTHER" id="PTHR35566:SF1">
    <property type="entry name" value="TYPE VI SECRETION SYSTEM BASEPLATE COMPONENT TSSK1"/>
    <property type="match status" value="1"/>
</dbReference>